<name>A0A7S3V2G0_9STRA</name>
<evidence type="ECO:0008006" key="3">
    <source>
        <dbReference type="Google" id="ProtNLM"/>
    </source>
</evidence>
<evidence type="ECO:0000256" key="1">
    <source>
        <dbReference type="SAM" id="SignalP"/>
    </source>
</evidence>
<protein>
    <recommendedName>
        <fullName evidence="3">EGF-like domain-containing protein</fullName>
    </recommendedName>
</protein>
<evidence type="ECO:0000313" key="2">
    <source>
        <dbReference type="EMBL" id="CAE0447207.1"/>
    </source>
</evidence>
<feature type="signal peptide" evidence="1">
    <location>
        <begin position="1"/>
        <end position="27"/>
    </location>
</feature>
<sequence length="776" mass="86641">MALRSWKDLVFLISSLVFGLLLHRTFADSNDYPAGADKLKIGAKPVTGVMTSSNQNDYYKFKVKTSVKYIIDLRHSSNDRNIDMWLYRGCDNAQGTDHCEVSDVIEVGSRDWGDNEQITFVAGFSGTVHLQVFANAYDRDTPYSLRVSVDDNDFPRDADSLKLGDKPITGLASWDDNEYYKFKVKKSRKYIIDMRYHHLFPTPEDADLSMILYRGCEEADGEECGDVGQFIESSQRSGDNNEQIGFIAENSETVWLHIWGAYDMGDDSIPYTIRAFEAKNDSPRSAIQLDVGVSSDFQLDDDLPVPTPDAIPGSIMSAFDNDWYKFEAVKDNTYIIDLIYEGGAGWYLEMQLENNCGKTACDLLKWAHARTQFYEQIEYKATKTETVWVKVFSFGGIPSDPDNAGDYTIHVRWGNNERNIAAPIYVGWAPVTATVNEEHDELWYTFSAQQGTTYIIKANFPNPPSTALEIALKDSSTTSEVGSCTAKTSTLTQCRYTATTTEQMWIYIHCGGAPYYPCAELLTLQLSACSQAPDDNDDPTQAEAIVVNGKSHSGEASEKDEDWFSFSAKQGTSYTITLKLNKGSEGDLDLGLYQGCSSEECDDELAISGEDGGEEVIEWDAAETETLWVKVYSVNDPCPIKYKIKIEGQDPPCSYQCPDFSVPKKDCVEKFKQCECQGGYKANNEEETCEACDFETCPLYSVRKTQCVTNAGKHCKCLPSTKMECTAAGDCECKPCDTFQCGDFASIKEGVQCVTKFKHCECEPGYKKKDGECVPK</sequence>
<keyword evidence="1" id="KW-0732">Signal</keyword>
<gene>
    <name evidence="2" type="ORF">ASTO00021_LOCUS17186</name>
</gene>
<feature type="chain" id="PRO_5031430636" description="EGF-like domain-containing protein" evidence="1">
    <location>
        <begin position="28"/>
        <end position="776"/>
    </location>
</feature>
<organism evidence="2">
    <name type="scientific">Aplanochytrium stocchinoi</name>
    <dbReference type="NCBI Taxonomy" id="215587"/>
    <lineage>
        <taxon>Eukaryota</taxon>
        <taxon>Sar</taxon>
        <taxon>Stramenopiles</taxon>
        <taxon>Bigyra</taxon>
        <taxon>Labyrinthulomycetes</taxon>
        <taxon>Thraustochytrida</taxon>
        <taxon>Thraustochytriidae</taxon>
        <taxon>Aplanochytrium</taxon>
    </lineage>
</organism>
<proteinExistence type="predicted"/>
<dbReference type="AlphaFoldDB" id="A0A7S3V2G0"/>
<dbReference type="Gene3D" id="2.60.120.380">
    <property type="match status" value="4"/>
</dbReference>
<accession>A0A7S3V2G0</accession>
<dbReference type="EMBL" id="HBIN01022364">
    <property type="protein sequence ID" value="CAE0447207.1"/>
    <property type="molecule type" value="Transcribed_RNA"/>
</dbReference>
<reference evidence="2" key="1">
    <citation type="submission" date="2021-01" db="EMBL/GenBank/DDBJ databases">
        <authorList>
            <person name="Corre E."/>
            <person name="Pelletier E."/>
            <person name="Niang G."/>
            <person name="Scheremetjew M."/>
            <person name="Finn R."/>
            <person name="Kale V."/>
            <person name="Holt S."/>
            <person name="Cochrane G."/>
            <person name="Meng A."/>
            <person name="Brown T."/>
            <person name="Cohen L."/>
        </authorList>
    </citation>
    <scope>NUCLEOTIDE SEQUENCE</scope>
    <source>
        <strain evidence="2">GSBS06</strain>
    </source>
</reference>